<comment type="subunit">
    <text evidence="13">Interacts with EME1.</text>
</comment>
<dbReference type="GO" id="GO:0000727">
    <property type="term" value="P:double-strand break repair via break-induced replication"/>
    <property type="evidence" value="ECO:0007669"/>
    <property type="project" value="UniProtKB-UniRule"/>
</dbReference>
<dbReference type="GO" id="GO:0000712">
    <property type="term" value="P:resolution of meiotic recombination intermediates"/>
    <property type="evidence" value="ECO:0007669"/>
    <property type="project" value="TreeGrafter"/>
</dbReference>
<keyword evidence="8 13" id="KW-0378">Hydrolase</keyword>
<dbReference type="InterPro" id="IPR033309">
    <property type="entry name" value="Mus81"/>
</dbReference>
<comment type="function">
    <text evidence="13">Interacts with EME1 to form a DNA structure-specific endonuclease with substrate preference for branched DNA structures with a 5'-end at the branch nick. Typical substrates include 3'-flap structures, D-loops, replication forks and nicked Holliday junctions. May be required in mitosis for the processing of stalled or collapsed replication fork intermediates. May be required in meiosis for the repair of meiosis-specific double strand breaks subsequent to single-end invasion (SEI).</text>
</comment>
<reference evidence="15" key="2">
    <citation type="submission" date="2010-05" db="EMBL/GenBank/DDBJ databases">
        <authorList>
            <person name="Almeida L.G."/>
            <person name="Nicolas M.F."/>
            <person name="Souza R.C."/>
            <person name="Vasconcelos A.T.R."/>
        </authorList>
    </citation>
    <scope>NUCLEOTIDE SEQUENCE</scope>
</reference>
<comment type="cofactor">
    <cofactor evidence="1 13">
        <name>Mg(2+)</name>
        <dbReference type="ChEBI" id="CHEBI:18420"/>
    </cofactor>
</comment>
<dbReference type="PANTHER" id="PTHR13451">
    <property type="entry name" value="CLASS II CROSSOVER JUNCTION ENDONUCLEASE MUS81"/>
    <property type="match status" value="1"/>
</dbReference>
<evidence type="ECO:0000259" key="14">
    <source>
        <dbReference type="SMART" id="SM00891"/>
    </source>
</evidence>
<evidence type="ECO:0000256" key="4">
    <source>
        <dbReference type="ARBA" id="ARBA00022722"/>
    </source>
</evidence>
<feature type="domain" description="ERCC4" evidence="14">
    <location>
        <begin position="184"/>
        <end position="282"/>
    </location>
</feature>
<dbReference type="Gene3D" id="1.10.150.110">
    <property type="entry name" value="DNA polymerase beta, N-terminal domain-like"/>
    <property type="match status" value="1"/>
</dbReference>
<keyword evidence="9 13" id="KW-0460">Magnesium</keyword>
<accession>W5JNG4</accession>
<dbReference type="PANTHER" id="PTHR13451:SF0">
    <property type="entry name" value="CROSSOVER JUNCTION ENDONUCLEASE MUS81"/>
    <property type="match status" value="1"/>
</dbReference>
<dbReference type="GO" id="GO:0006308">
    <property type="term" value="P:DNA catabolic process"/>
    <property type="evidence" value="ECO:0007669"/>
    <property type="project" value="UniProtKB-UniRule"/>
</dbReference>
<dbReference type="GO" id="GO:0003677">
    <property type="term" value="F:DNA binding"/>
    <property type="evidence" value="ECO:0007669"/>
    <property type="project" value="UniProtKB-UniRule"/>
</dbReference>
<evidence type="ECO:0000256" key="7">
    <source>
        <dbReference type="ARBA" id="ARBA00022763"/>
    </source>
</evidence>
<dbReference type="Gene3D" id="1.10.150.670">
    <property type="entry name" value="Crossover junction endonuclease EME1, DNA-binding domain"/>
    <property type="match status" value="1"/>
</dbReference>
<proteinExistence type="inferred from homology"/>
<dbReference type="EMBL" id="ADMH02000599">
    <property type="protein sequence ID" value="ETN65691.1"/>
    <property type="molecule type" value="Genomic_DNA"/>
</dbReference>
<dbReference type="eggNOG" id="KOG2379">
    <property type="taxonomic scope" value="Eukaryota"/>
</dbReference>
<evidence type="ECO:0000313" key="16">
    <source>
        <dbReference type="EnsemblMetazoa" id="ADAC002533-PA"/>
    </source>
</evidence>
<evidence type="ECO:0000313" key="17">
    <source>
        <dbReference type="Proteomes" id="UP000000673"/>
    </source>
</evidence>
<dbReference type="EC" id="3.1.22.-" evidence="13"/>
<dbReference type="GO" id="GO:0005634">
    <property type="term" value="C:nucleus"/>
    <property type="evidence" value="ECO:0007669"/>
    <property type="project" value="UniProtKB-SubCell"/>
</dbReference>
<dbReference type="GO" id="GO:0008821">
    <property type="term" value="F:crossover junction DNA endonuclease activity"/>
    <property type="evidence" value="ECO:0007669"/>
    <property type="project" value="UniProtKB-UniRule"/>
</dbReference>
<dbReference type="Pfam" id="PF14716">
    <property type="entry name" value="HHH_8"/>
    <property type="match status" value="1"/>
</dbReference>
<dbReference type="VEuPathDB" id="VectorBase:ADAR2_003845"/>
<keyword evidence="17" id="KW-1185">Reference proteome</keyword>
<keyword evidence="5 13" id="KW-0479">Metal-binding</keyword>
<name>W5JNG4_ANODA</name>
<dbReference type="InterPro" id="IPR027421">
    <property type="entry name" value="DNA_pol_lamdba_lyase_dom_sf"/>
</dbReference>
<dbReference type="SUPFAM" id="SSF47802">
    <property type="entry name" value="DNA polymerase beta, N-terminal domain-like"/>
    <property type="match status" value="1"/>
</dbReference>
<dbReference type="OMA" id="VVRTENH"/>
<dbReference type="InterPro" id="IPR010996">
    <property type="entry name" value="HHH_MUS81"/>
</dbReference>
<dbReference type="FunFam" id="3.40.50.10130:FF:000003">
    <property type="entry name" value="Crossover junction endonuclease MUS81"/>
    <property type="match status" value="1"/>
</dbReference>
<dbReference type="SMART" id="SM00891">
    <property type="entry name" value="ERCC4"/>
    <property type="match status" value="1"/>
</dbReference>
<evidence type="ECO:0000256" key="8">
    <source>
        <dbReference type="ARBA" id="ARBA00022801"/>
    </source>
</evidence>
<comment type="similarity">
    <text evidence="3 13">Belongs to the XPF family.</text>
</comment>
<keyword evidence="6 13" id="KW-0255">Endonuclease</keyword>
<dbReference type="GO" id="GO:0031573">
    <property type="term" value="P:mitotic intra-S DNA damage checkpoint signaling"/>
    <property type="evidence" value="ECO:0007669"/>
    <property type="project" value="TreeGrafter"/>
</dbReference>
<dbReference type="GO" id="GO:0031297">
    <property type="term" value="P:replication fork processing"/>
    <property type="evidence" value="ECO:0007669"/>
    <property type="project" value="UniProtKB-ARBA"/>
</dbReference>
<dbReference type="Pfam" id="PF21292">
    <property type="entry name" value="EME1-MUS81_C"/>
    <property type="match status" value="1"/>
</dbReference>
<dbReference type="GO" id="GO:0046872">
    <property type="term" value="F:metal ion binding"/>
    <property type="evidence" value="ECO:0007669"/>
    <property type="project" value="UniProtKB-UniRule"/>
</dbReference>
<dbReference type="STRING" id="43151.W5JNG4"/>
<dbReference type="SUPFAM" id="SSF52980">
    <property type="entry name" value="Restriction endonuclease-like"/>
    <property type="match status" value="1"/>
</dbReference>
<keyword evidence="12 13" id="KW-0539">Nucleus</keyword>
<evidence type="ECO:0000256" key="6">
    <source>
        <dbReference type="ARBA" id="ARBA00022759"/>
    </source>
</evidence>
<dbReference type="Proteomes" id="UP000000673">
    <property type="component" value="Unassembled WGS sequence"/>
</dbReference>
<evidence type="ECO:0000256" key="10">
    <source>
        <dbReference type="ARBA" id="ARBA00023172"/>
    </source>
</evidence>
<sequence>MPPVKYEIKIVKNVPSDVPGSSKEYRRIKAHAKRPNPLFEAWLEEMIARAEAKNTLGKIALQKALTSLRRYPLPLASGRDCIVLADFGKTICENLERRLKSYLAAGGRVETDHQASIEAILNDETGEHYKELTKPFCTEPEDNAACAEDTGVIDEAMMPNDSIFDHIPITLEDDFVRVSNPRPILLVDTCETIGKSKSSLDKTLQELAQYSVEHDVRKLSVGDFAWIVKDDAGREFLLPYIIERKRLDDLASSIKDGRFHEQKFRLKQCGLPNVIYLIEHLGNNRQVGVPEGSLTQAALNTYVQDFTVKYTENHHHTVMYLSVMTNLLSNKLKNKVFLNVTNRSVGDEPNNRTTPFNISDQTVPLLSFEYFYKQSSKTRDCSVRDVFIKQLLQIKLLTIEKVNAIVERYPTPQSLRRAYDRCPSETERKRMLNLTYGPTKRTIGDKLSTIIYQLFASDRYAP</sequence>
<comment type="subcellular location">
    <subcellularLocation>
        <location evidence="2 13">Nucleus</location>
    </subcellularLocation>
</comment>
<reference evidence="15 17" key="1">
    <citation type="journal article" date="2010" name="BMC Genomics">
        <title>Combination of measures distinguishes pre-miRNAs from other stem-loops in the genome of the newly sequenced Anopheles darlingi.</title>
        <authorList>
            <person name="Mendes N.D."/>
            <person name="Freitas A.T."/>
            <person name="Vasconcelos A.T."/>
            <person name="Sagot M.F."/>
        </authorList>
    </citation>
    <scope>NUCLEOTIDE SEQUENCE</scope>
</reference>
<dbReference type="FunFam" id="1.10.150.110:FF:000001">
    <property type="entry name" value="Putative Crossover junction endonuclease MUS81"/>
    <property type="match status" value="1"/>
</dbReference>
<dbReference type="GO" id="GO:0048476">
    <property type="term" value="C:Holliday junction resolvase complex"/>
    <property type="evidence" value="ECO:0007669"/>
    <property type="project" value="UniProtKB-UniRule"/>
</dbReference>
<reference evidence="16" key="4">
    <citation type="submission" date="2015-06" db="UniProtKB">
        <authorList>
            <consortium name="EnsemblMetazoa"/>
        </authorList>
    </citation>
    <scope>IDENTIFICATION</scope>
</reference>
<reference evidence="15" key="3">
    <citation type="journal article" date="2013" name="Nucleic Acids Res.">
        <title>The genome of Anopheles darlingi, the main neotropical malaria vector.</title>
        <authorList>
            <person name="Marinotti O."/>
            <person name="Cerqueira G.C."/>
            <person name="de Almeida L.G."/>
            <person name="Ferro M.I."/>
            <person name="Loreto E.L."/>
            <person name="Zaha A."/>
            <person name="Teixeira S.M."/>
            <person name="Wespiser A.R."/>
            <person name="Almeida E Silva A."/>
            <person name="Schlindwein A.D."/>
            <person name="Pacheco A.C."/>
            <person name="Silva A.L."/>
            <person name="Graveley B.R."/>
            <person name="Walenz B.P."/>
            <person name="Lima Bde A."/>
            <person name="Ribeiro C.A."/>
            <person name="Nunes-Silva C.G."/>
            <person name="de Carvalho C.R."/>
            <person name="Soares C.M."/>
            <person name="de Menezes C.B."/>
            <person name="Matiolli C."/>
            <person name="Caffrey D."/>
            <person name="Araujo D.A."/>
            <person name="de Oliveira D.M."/>
            <person name="Golenbock D."/>
            <person name="Grisard E.C."/>
            <person name="Fantinatti-Garboggini F."/>
            <person name="de Carvalho F.M."/>
            <person name="Barcellos F.G."/>
            <person name="Prosdocimi F."/>
            <person name="May G."/>
            <person name="Azevedo Junior G.M."/>
            <person name="Guimaraes G.M."/>
            <person name="Goldman G.H."/>
            <person name="Padilha I.Q."/>
            <person name="Batista Jda S."/>
            <person name="Ferro J.A."/>
            <person name="Ribeiro J.M."/>
            <person name="Fietto J.L."/>
            <person name="Dabbas K.M."/>
            <person name="Cerdeira L."/>
            <person name="Agnez-Lima L.F."/>
            <person name="Brocchi M."/>
            <person name="de Carvalho M.O."/>
            <person name="Teixeira Mde M."/>
            <person name="Diniz Maia Mde M."/>
            <person name="Goldman M.H."/>
            <person name="Cruz Schneider M.P."/>
            <person name="Felipe M.S."/>
            <person name="Hungria M."/>
            <person name="Nicolas M.F."/>
            <person name="Pereira M."/>
            <person name="Montes M.A."/>
            <person name="Cantao M.E."/>
            <person name="Vincentz M."/>
            <person name="Rafael M.S."/>
            <person name="Silverman N."/>
            <person name="Stoco P.H."/>
            <person name="Souza R.C."/>
            <person name="Vicentini R."/>
            <person name="Gazzinelli R.T."/>
            <person name="Neves Rde O."/>
            <person name="Silva R."/>
            <person name="Astolfi-Filho S."/>
            <person name="Maciel T.E."/>
            <person name="Urmenyi T.P."/>
            <person name="Tadei W.P."/>
            <person name="Camargo E.P."/>
            <person name="de Vasconcelos A.T."/>
        </authorList>
    </citation>
    <scope>NUCLEOTIDE SEQUENCE</scope>
</reference>
<evidence type="ECO:0000256" key="3">
    <source>
        <dbReference type="ARBA" id="ARBA00010015"/>
    </source>
</evidence>
<evidence type="ECO:0000256" key="2">
    <source>
        <dbReference type="ARBA" id="ARBA00004123"/>
    </source>
</evidence>
<dbReference type="Pfam" id="PF02732">
    <property type="entry name" value="ERCC4"/>
    <property type="match status" value="1"/>
</dbReference>
<dbReference type="Gene3D" id="3.40.50.10130">
    <property type="match status" value="1"/>
</dbReference>
<dbReference type="AlphaFoldDB" id="W5JNG4"/>
<evidence type="ECO:0000256" key="12">
    <source>
        <dbReference type="ARBA" id="ARBA00023242"/>
    </source>
</evidence>
<dbReference type="InterPro" id="IPR006166">
    <property type="entry name" value="ERCC4_domain"/>
</dbReference>
<evidence type="ECO:0000256" key="11">
    <source>
        <dbReference type="ARBA" id="ARBA00023204"/>
    </source>
</evidence>
<dbReference type="HOGENOM" id="CLU_014329_1_2_1"/>
<keyword evidence="7 13" id="KW-0227">DNA damage</keyword>
<evidence type="ECO:0000256" key="9">
    <source>
        <dbReference type="ARBA" id="ARBA00022842"/>
    </source>
</evidence>
<evidence type="ECO:0000256" key="1">
    <source>
        <dbReference type="ARBA" id="ARBA00001946"/>
    </source>
</evidence>
<dbReference type="GO" id="GO:0048257">
    <property type="term" value="F:3'-flap endonuclease activity"/>
    <property type="evidence" value="ECO:0007669"/>
    <property type="project" value="TreeGrafter"/>
</dbReference>
<evidence type="ECO:0000313" key="15">
    <source>
        <dbReference type="EMBL" id="ETN65691.1"/>
    </source>
</evidence>
<dbReference type="FunCoup" id="W5JNG4">
    <property type="interactions" value="474"/>
</dbReference>
<gene>
    <name evidence="15" type="ORF">AND_002533</name>
</gene>
<keyword evidence="11 13" id="KW-0234">DNA repair</keyword>
<dbReference type="InterPro" id="IPR011335">
    <property type="entry name" value="Restrct_endonuc-II-like"/>
</dbReference>
<keyword evidence="4 13" id="KW-0540">Nuclease</keyword>
<evidence type="ECO:0000256" key="13">
    <source>
        <dbReference type="RuleBase" id="RU369042"/>
    </source>
</evidence>
<dbReference type="VEuPathDB" id="VectorBase:ADAC002533"/>
<dbReference type="InterPro" id="IPR042530">
    <property type="entry name" value="EME1/EME2_C"/>
</dbReference>
<keyword evidence="10 13" id="KW-0233">DNA recombination</keyword>
<protein>
    <recommendedName>
        <fullName evidence="13">Crossover junction endonuclease MUS81</fullName>
        <ecNumber evidence="13">3.1.22.-</ecNumber>
    </recommendedName>
</protein>
<dbReference type="InterPro" id="IPR047416">
    <property type="entry name" value="XPF_nuclease_Mus81"/>
</dbReference>
<dbReference type="EnsemblMetazoa" id="ADAC002533-RA">
    <property type="protein sequence ID" value="ADAC002533-PA"/>
    <property type="gene ID" value="ADAC002533"/>
</dbReference>
<organism evidence="15">
    <name type="scientific">Anopheles darlingi</name>
    <name type="common">Mosquito</name>
    <dbReference type="NCBI Taxonomy" id="43151"/>
    <lineage>
        <taxon>Eukaryota</taxon>
        <taxon>Metazoa</taxon>
        <taxon>Ecdysozoa</taxon>
        <taxon>Arthropoda</taxon>
        <taxon>Hexapoda</taxon>
        <taxon>Insecta</taxon>
        <taxon>Pterygota</taxon>
        <taxon>Neoptera</taxon>
        <taxon>Endopterygota</taxon>
        <taxon>Diptera</taxon>
        <taxon>Nematocera</taxon>
        <taxon>Culicoidea</taxon>
        <taxon>Culicidae</taxon>
        <taxon>Anophelinae</taxon>
        <taxon>Anopheles</taxon>
    </lineage>
</organism>
<dbReference type="CDD" id="cd20074">
    <property type="entry name" value="XPF_nuclease_Mus81"/>
    <property type="match status" value="1"/>
</dbReference>
<evidence type="ECO:0000256" key="5">
    <source>
        <dbReference type="ARBA" id="ARBA00022723"/>
    </source>
</evidence>